<keyword evidence="4" id="KW-1185">Reference proteome</keyword>
<comment type="caution">
    <text evidence="3">The sequence shown here is derived from an EMBL/GenBank/DDBJ whole genome shotgun (WGS) entry which is preliminary data.</text>
</comment>
<dbReference type="PANTHER" id="PTHR33178:SF10">
    <property type="entry name" value="STRESS-RESPONSE A_B BARREL DOMAIN-CONTAINING PROTEIN"/>
    <property type="match status" value="1"/>
</dbReference>
<dbReference type="SMART" id="SM00886">
    <property type="entry name" value="Dabb"/>
    <property type="match status" value="1"/>
</dbReference>
<dbReference type="PROSITE" id="PS51502">
    <property type="entry name" value="S_R_A_B_BARREL"/>
    <property type="match status" value="1"/>
</dbReference>
<dbReference type="InterPro" id="IPR011008">
    <property type="entry name" value="Dimeric_a/b-barrel"/>
</dbReference>
<accession>A0AA40ENL5</accession>
<gene>
    <name evidence="3" type="ORF">B0T18DRAFT_328356</name>
</gene>
<dbReference type="InterPro" id="IPR044662">
    <property type="entry name" value="HS1/DABB1-like"/>
</dbReference>
<evidence type="ECO:0000259" key="2">
    <source>
        <dbReference type="PROSITE" id="PS51502"/>
    </source>
</evidence>
<organism evidence="3 4">
    <name type="scientific">Schizothecium vesticola</name>
    <dbReference type="NCBI Taxonomy" id="314040"/>
    <lineage>
        <taxon>Eukaryota</taxon>
        <taxon>Fungi</taxon>
        <taxon>Dikarya</taxon>
        <taxon>Ascomycota</taxon>
        <taxon>Pezizomycotina</taxon>
        <taxon>Sordariomycetes</taxon>
        <taxon>Sordariomycetidae</taxon>
        <taxon>Sordariales</taxon>
        <taxon>Schizotheciaceae</taxon>
        <taxon>Schizothecium</taxon>
    </lineage>
</organism>
<dbReference type="EMBL" id="JAUKUD010000005">
    <property type="protein sequence ID" value="KAK0742641.1"/>
    <property type="molecule type" value="Genomic_DNA"/>
</dbReference>
<dbReference type="Proteomes" id="UP001172155">
    <property type="component" value="Unassembled WGS sequence"/>
</dbReference>
<evidence type="ECO:0000313" key="3">
    <source>
        <dbReference type="EMBL" id="KAK0742641.1"/>
    </source>
</evidence>
<evidence type="ECO:0000313" key="4">
    <source>
        <dbReference type="Proteomes" id="UP001172155"/>
    </source>
</evidence>
<dbReference type="Gene3D" id="3.30.70.100">
    <property type="match status" value="1"/>
</dbReference>
<name>A0AA40ENL5_9PEZI</name>
<evidence type="ECO:0000256" key="1">
    <source>
        <dbReference type="ARBA" id="ARBA00011738"/>
    </source>
</evidence>
<dbReference type="SUPFAM" id="SSF54909">
    <property type="entry name" value="Dimeric alpha+beta barrel"/>
    <property type="match status" value="1"/>
</dbReference>
<feature type="domain" description="Stress-response A/B barrel" evidence="2">
    <location>
        <begin position="4"/>
        <end position="106"/>
    </location>
</feature>
<sequence>MAPVTHTVLFGFKPDADPDAVKAVCARFLALKTNCLHPLSGEAYILSLKGGRDNSPEGLQGGVTHGFTVEFGSMEDRDYYVKEDEAHKAFVKGLEGLVDKAVVVDYEDGVF</sequence>
<dbReference type="AlphaFoldDB" id="A0AA40ENL5"/>
<dbReference type="Pfam" id="PF07876">
    <property type="entry name" value="Dabb"/>
    <property type="match status" value="1"/>
</dbReference>
<protein>
    <recommendedName>
        <fullName evidence="2">Stress-response A/B barrel domain-containing protein</fullName>
    </recommendedName>
</protein>
<proteinExistence type="predicted"/>
<dbReference type="PANTHER" id="PTHR33178">
    <property type="match status" value="1"/>
</dbReference>
<dbReference type="InterPro" id="IPR013097">
    <property type="entry name" value="Dabb"/>
</dbReference>
<reference evidence="3" key="1">
    <citation type="submission" date="2023-06" db="EMBL/GenBank/DDBJ databases">
        <title>Genome-scale phylogeny and comparative genomics of the fungal order Sordariales.</title>
        <authorList>
            <consortium name="Lawrence Berkeley National Laboratory"/>
            <person name="Hensen N."/>
            <person name="Bonometti L."/>
            <person name="Westerberg I."/>
            <person name="Brannstrom I.O."/>
            <person name="Guillou S."/>
            <person name="Cros-Aarteil S."/>
            <person name="Calhoun S."/>
            <person name="Haridas S."/>
            <person name="Kuo A."/>
            <person name="Mondo S."/>
            <person name="Pangilinan J."/>
            <person name="Riley R."/>
            <person name="LaButti K."/>
            <person name="Andreopoulos B."/>
            <person name="Lipzen A."/>
            <person name="Chen C."/>
            <person name="Yanf M."/>
            <person name="Daum C."/>
            <person name="Ng V."/>
            <person name="Clum A."/>
            <person name="Steindorff A."/>
            <person name="Ohm R."/>
            <person name="Martin F."/>
            <person name="Silar P."/>
            <person name="Natvig D."/>
            <person name="Lalanne C."/>
            <person name="Gautier V."/>
            <person name="Ament-velasquez S.L."/>
            <person name="Kruys A."/>
            <person name="Hutchinson M.I."/>
            <person name="Powell A.J."/>
            <person name="Barry K."/>
            <person name="Miller A.N."/>
            <person name="Grigoriev I.V."/>
            <person name="Debuchy R."/>
            <person name="Gladieux P."/>
            <person name="Thoren M.H."/>
            <person name="Johannesson H."/>
        </authorList>
    </citation>
    <scope>NUCLEOTIDE SEQUENCE</scope>
    <source>
        <strain evidence="3">SMH3187-1</strain>
    </source>
</reference>
<comment type="subunit">
    <text evidence="1">Homodimer.</text>
</comment>